<dbReference type="Proteomes" id="UP001385499">
    <property type="component" value="Unassembled WGS sequence"/>
</dbReference>
<dbReference type="PROSITE" id="PS50404">
    <property type="entry name" value="GST_NTER"/>
    <property type="match status" value="1"/>
</dbReference>
<dbReference type="EMBL" id="JBAKIA010000001">
    <property type="protein sequence ID" value="MEJ8472652.1"/>
    <property type="molecule type" value="Genomic_DNA"/>
</dbReference>
<evidence type="ECO:0000313" key="2">
    <source>
        <dbReference type="EMBL" id="MEJ8472652.1"/>
    </source>
</evidence>
<evidence type="ECO:0000259" key="1">
    <source>
        <dbReference type="PROSITE" id="PS50404"/>
    </source>
</evidence>
<evidence type="ECO:0000313" key="3">
    <source>
        <dbReference type="Proteomes" id="UP001385499"/>
    </source>
</evidence>
<sequence length="215" mass="23466">MLVLRSSPASPFGRKAKLAATILGLKDQITVEATNTASPEDSIRQQNPLGKIPALILEDGSALYDSRVIVEYLDHMAGGAKIFPTGAARFRVLTMQALADGMMDAGISQVYESRFRPKEFRFKDWTDYQSAKVSRALNMLEATPPANLKTQDDADAGSIALACALGYLDLRFGGEWRANYPKLVAWLDTFEAAVPSYAATRVDPAPIPDKESPLR</sequence>
<reference evidence="2 3" key="1">
    <citation type="submission" date="2024-02" db="EMBL/GenBank/DDBJ databases">
        <title>Roseibium algae sp. nov., isolated from marine alga (Grateloupia sp.), showing potential in myo-inositol conversion.</title>
        <authorList>
            <person name="Wang Y."/>
        </authorList>
    </citation>
    <scope>NUCLEOTIDE SEQUENCE [LARGE SCALE GENOMIC DNA]</scope>
    <source>
        <strain evidence="2 3">H3510</strain>
    </source>
</reference>
<dbReference type="InterPro" id="IPR004045">
    <property type="entry name" value="Glutathione_S-Trfase_N"/>
</dbReference>
<protein>
    <submittedName>
        <fullName evidence="2">Glutathione S-transferase family protein</fullName>
    </submittedName>
</protein>
<dbReference type="CDD" id="cd03205">
    <property type="entry name" value="GST_C_6"/>
    <property type="match status" value="1"/>
</dbReference>
<dbReference type="SUPFAM" id="SSF47616">
    <property type="entry name" value="GST C-terminal domain-like"/>
    <property type="match status" value="1"/>
</dbReference>
<dbReference type="InterPro" id="IPR036249">
    <property type="entry name" value="Thioredoxin-like_sf"/>
</dbReference>
<dbReference type="PANTHER" id="PTHR43969">
    <property type="entry name" value="GLUTATHIONE S TRANSFERASE D10, ISOFORM A-RELATED"/>
    <property type="match status" value="1"/>
</dbReference>
<proteinExistence type="predicted"/>
<feature type="domain" description="GST N-terminal" evidence="1">
    <location>
        <begin position="1"/>
        <end position="81"/>
    </location>
</feature>
<organism evidence="2 3">
    <name type="scientific">Roseibium algae</name>
    <dbReference type="NCBI Taxonomy" id="3123038"/>
    <lineage>
        <taxon>Bacteria</taxon>
        <taxon>Pseudomonadati</taxon>
        <taxon>Pseudomonadota</taxon>
        <taxon>Alphaproteobacteria</taxon>
        <taxon>Hyphomicrobiales</taxon>
        <taxon>Stappiaceae</taxon>
        <taxon>Roseibium</taxon>
    </lineage>
</organism>
<dbReference type="Gene3D" id="3.40.30.10">
    <property type="entry name" value="Glutaredoxin"/>
    <property type="match status" value="1"/>
</dbReference>
<dbReference type="InterPro" id="IPR036282">
    <property type="entry name" value="Glutathione-S-Trfase_C_sf"/>
</dbReference>
<dbReference type="Pfam" id="PF13410">
    <property type="entry name" value="GST_C_2"/>
    <property type="match status" value="1"/>
</dbReference>
<gene>
    <name evidence="2" type="ORF">V6575_01005</name>
</gene>
<dbReference type="RefSeq" id="WP_340272125.1">
    <property type="nucleotide sequence ID" value="NZ_JBAKIA010000001.1"/>
</dbReference>
<name>A0ABU8TES3_9HYPH</name>
<dbReference type="Pfam" id="PF13409">
    <property type="entry name" value="GST_N_2"/>
    <property type="match status" value="1"/>
</dbReference>
<keyword evidence="3" id="KW-1185">Reference proteome</keyword>
<dbReference type="PANTHER" id="PTHR43969:SF9">
    <property type="entry name" value="GLUTATHIONE S TRANSFERASE D10, ISOFORM A-RELATED"/>
    <property type="match status" value="1"/>
</dbReference>
<dbReference type="SUPFAM" id="SSF52833">
    <property type="entry name" value="Thioredoxin-like"/>
    <property type="match status" value="1"/>
</dbReference>
<accession>A0ABU8TES3</accession>
<comment type="caution">
    <text evidence="2">The sequence shown here is derived from an EMBL/GenBank/DDBJ whole genome shotgun (WGS) entry which is preliminary data.</text>
</comment>
<dbReference type="Gene3D" id="1.20.1050.10">
    <property type="match status" value="1"/>
</dbReference>